<organism evidence="2">
    <name type="scientific">Endoconidiophora resinifera</name>
    <dbReference type="NCBI Taxonomy" id="1580851"/>
    <lineage>
        <taxon>Eukaryota</taxon>
        <taxon>Fungi</taxon>
        <taxon>Dikarya</taxon>
        <taxon>Ascomycota</taxon>
        <taxon>Pezizomycotina</taxon>
        <taxon>Sordariomycetes</taxon>
        <taxon>Hypocreomycetidae</taxon>
        <taxon>Microascales</taxon>
        <taxon>Ceratocystidaceae</taxon>
        <taxon>Endoconidiophora</taxon>
    </lineage>
</organism>
<gene>
    <name evidence="2" type="primary">hegL</name>
</gene>
<protein>
    <submittedName>
        <fullName evidence="2">LAGLIDADG homing endonuclease</fullName>
    </submittedName>
</protein>
<dbReference type="EMBL" id="MK026449">
    <property type="protein sequence ID" value="AZL93780.1"/>
    <property type="molecule type" value="Genomic_DNA"/>
</dbReference>
<dbReference type="InterPro" id="IPR004860">
    <property type="entry name" value="LAGLIDADG_dom"/>
</dbReference>
<keyword evidence="2" id="KW-0496">Mitochondrion</keyword>
<dbReference type="SUPFAM" id="SSF55608">
    <property type="entry name" value="Homing endonucleases"/>
    <property type="match status" value="2"/>
</dbReference>
<evidence type="ECO:0000313" key="2">
    <source>
        <dbReference type="EMBL" id="AZL93780.1"/>
    </source>
</evidence>
<sequence>MMMMIKNINLLKSCTFPRGAGKRAQARAGKFFLNCALTYNRFFSVNSNLLLASHKNNIQIQRELEHSFDFYTWFVGFSEAESSFSIVPKQDNKGDVNRFSFMFAIGLHLDDIEALNYIQSKLNFGVVRLLKDECKLVVTKKEDIEKLILIFDRFNLNTTKHLDYLDFKKAFNLYFSRENVLTDVLKTQRPPGPRLRRGPRGHFPPPTQLSWEGREAWGEILNLKDSMNKKRTNFEMPIDHNIVITKSWLLGLIEGEGSFQLWRNDVVAVLSLVLTERQLPVLEKMKEFLFNDLGFDLYSKFKLGSSSAITINNQKARKNSKASALLIIKNIYILNNYFVPYLENMPFLTKKGKDFKDFKLICSLLYNGSHKNDEIKSLILKLSNTMNNFRLSTNPKEVELLNNSEMNILVNAPHVVKHLNDGRQIDLRTDKIIHQHSSSIYEVIKPNKERVLLLTLFEAADIVGVDIRTLSKLLAEVSTDAVEVKGYFVKRIAVFVPNVRKD</sequence>
<dbReference type="GO" id="GO:0005739">
    <property type="term" value="C:mitochondrion"/>
    <property type="evidence" value="ECO:0007669"/>
    <property type="project" value="UniProtKB-ARBA"/>
</dbReference>
<keyword evidence="2" id="KW-0255">Endonuclease</keyword>
<dbReference type="InterPro" id="IPR027434">
    <property type="entry name" value="Homing_endonucl"/>
</dbReference>
<dbReference type="InterPro" id="IPR051289">
    <property type="entry name" value="LAGLIDADG_Endonuclease"/>
</dbReference>
<dbReference type="Pfam" id="PF00961">
    <property type="entry name" value="LAGLIDADG_1"/>
    <property type="match status" value="2"/>
</dbReference>
<evidence type="ECO:0000259" key="1">
    <source>
        <dbReference type="Pfam" id="PF00961"/>
    </source>
</evidence>
<accession>A0A3Q8UAT2</accession>
<name>A0A3Q8UAT2_9PEZI</name>
<proteinExistence type="predicted"/>
<dbReference type="Gene3D" id="3.10.28.10">
    <property type="entry name" value="Homing endonucleases"/>
    <property type="match status" value="2"/>
</dbReference>
<geneLocation type="mitochondrion" evidence="2"/>
<dbReference type="GO" id="GO:0004519">
    <property type="term" value="F:endonuclease activity"/>
    <property type="evidence" value="ECO:0007669"/>
    <property type="project" value="UniProtKB-KW"/>
</dbReference>
<keyword evidence="2" id="KW-0540">Nuclease</keyword>
<dbReference type="PANTHER" id="PTHR36181:SF2">
    <property type="entry name" value="INTRON-ENCODED ENDONUCLEASE AI3-RELATED"/>
    <property type="match status" value="1"/>
</dbReference>
<reference evidence="2" key="1">
    <citation type="journal article" date="2018" name="Sci. Rep.">
        <title>The mitochondrial genome of Endoconidiophora resinifera is intron rich. .</title>
        <authorList>
            <person name="Zubaer A."/>
            <person name="Wai A."/>
            <person name="Hausner G."/>
        </authorList>
    </citation>
    <scope>NUCLEOTIDE SEQUENCE</scope>
    <source>
        <strain evidence="2">WIN</strain>
    </source>
</reference>
<keyword evidence="2" id="KW-0378">Hydrolase</keyword>
<feature type="domain" description="Homing endonuclease LAGLIDADG" evidence="1">
    <location>
        <begin position="249"/>
        <end position="361"/>
    </location>
</feature>
<feature type="domain" description="Homing endonuclease LAGLIDADG" evidence="1">
    <location>
        <begin position="75"/>
        <end position="170"/>
    </location>
</feature>
<dbReference type="AlphaFoldDB" id="A0A3Q8UAT2"/>
<dbReference type="PANTHER" id="PTHR36181">
    <property type="entry name" value="INTRON-ENCODED ENDONUCLEASE AI3-RELATED"/>
    <property type="match status" value="1"/>
</dbReference>